<protein>
    <submittedName>
        <fullName evidence="1">Uncharacterized protein</fullName>
    </submittedName>
</protein>
<evidence type="ECO:0000313" key="1">
    <source>
        <dbReference type="EMBL" id="KAL0325298.1"/>
    </source>
</evidence>
<accession>A0AAW2M3X2</accession>
<organism evidence="1">
    <name type="scientific">Sesamum radiatum</name>
    <name type="common">Black benniseed</name>
    <dbReference type="NCBI Taxonomy" id="300843"/>
    <lineage>
        <taxon>Eukaryota</taxon>
        <taxon>Viridiplantae</taxon>
        <taxon>Streptophyta</taxon>
        <taxon>Embryophyta</taxon>
        <taxon>Tracheophyta</taxon>
        <taxon>Spermatophyta</taxon>
        <taxon>Magnoliopsida</taxon>
        <taxon>eudicotyledons</taxon>
        <taxon>Gunneridae</taxon>
        <taxon>Pentapetalae</taxon>
        <taxon>asterids</taxon>
        <taxon>lamiids</taxon>
        <taxon>Lamiales</taxon>
        <taxon>Pedaliaceae</taxon>
        <taxon>Sesamum</taxon>
    </lineage>
</organism>
<comment type="caution">
    <text evidence="1">The sequence shown here is derived from an EMBL/GenBank/DDBJ whole genome shotgun (WGS) entry which is preliminary data.</text>
</comment>
<sequence>MADGRKMIFFNGFVEEDIYMDQPKGFTSVGEDQKCTKPDVAYALSVMSSYQAYAREADWSAVKTILKYLKRTKNMFLIYGDREEGYRDASFQSDNDDVKSQPNFVFKLNVVWLLGIVPSNLPWPIPPQKLNT</sequence>
<proteinExistence type="predicted"/>
<reference evidence="1" key="2">
    <citation type="journal article" date="2024" name="Plant">
        <title>Genomic evolution and insights into agronomic trait innovations of Sesamum species.</title>
        <authorList>
            <person name="Miao H."/>
            <person name="Wang L."/>
            <person name="Qu L."/>
            <person name="Liu H."/>
            <person name="Sun Y."/>
            <person name="Le M."/>
            <person name="Wang Q."/>
            <person name="Wei S."/>
            <person name="Zheng Y."/>
            <person name="Lin W."/>
            <person name="Duan Y."/>
            <person name="Cao H."/>
            <person name="Xiong S."/>
            <person name="Wang X."/>
            <person name="Wei L."/>
            <person name="Li C."/>
            <person name="Ma Q."/>
            <person name="Ju M."/>
            <person name="Zhao R."/>
            <person name="Li G."/>
            <person name="Mu C."/>
            <person name="Tian Q."/>
            <person name="Mei H."/>
            <person name="Zhang T."/>
            <person name="Gao T."/>
            <person name="Zhang H."/>
        </authorList>
    </citation>
    <scope>NUCLEOTIDE SEQUENCE</scope>
    <source>
        <strain evidence="1">G02</strain>
    </source>
</reference>
<dbReference type="AlphaFoldDB" id="A0AAW2M3X2"/>
<gene>
    <name evidence="1" type="ORF">Sradi_5099100</name>
</gene>
<name>A0AAW2M3X2_SESRA</name>
<reference evidence="1" key="1">
    <citation type="submission" date="2020-06" db="EMBL/GenBank/DDBJ databases">
        <authorList>
            <person name="Li T."/>
            <person name="Hu X."/>
            <person name="Zhang T."/>
            <person name="Song X."/>
            <person name="Zhang H."/>
            <person name="Dai N."/>
            <person name="Sheng W."/>
            <person name="Hou X."/>
            <person name="Wei L."/>
        </authorList>
    </citation>
    <scope>NUCLEOTIDE SEQUENCE</scope>
    <source>
        <strain evidence="1">G02</strain>
        <tissue evidence="1">Leaf</tissue>
    </source>
</reference>
<dbReference type="EMBL" id="JACGWJ010000023">
    <property type="protein sequence ID" value="KAL0325298.1"/>
    <property type="molecule type" value="Genomic_DNA"/>
</dbReference>